<feature type="region of interest" description="Disordered" evidence="1">
    <location>
        <begin position="1"/>
        <end position="83"/>
    </location>
</feature>
<evidence type="ECO:0000313" key="2">
    <source>
        <dbReference type="EMBL" id="KAK6328998.1"/>
    </source>
</evidence>
<dbReference type="AlphaFoldDB" id="A0AAN8R9C3"/>
<accession>A0AAN8R9C3</accession>
<dbReference type="EMBL" id="JAGTTL010000001">
    <property type="protein sequence ID" value="KAK6328998.1"/>
    <property type="molecule type" value="Genomic_DNA"/>
</dbReference>
<reference evidence="2 3" key="1">
    <citation type="submission" date="2021-04" db="EMBL/GenBank/DDBJ databases">
        <authorList>
            <person name="De Guttry C."/>
            <person name="Zahm M."/>
            <person name="Klopp C."/>
            <person name="Cabau C."/>
            <person name="Louis A."/>
            <person name="Berthelot C."/>
            <person name="Parey E."/>
            <person name="Roest Crollius H."/>
            <person name="Montfort J."/>
            <person name="Robinson-Rechavi M."/>
            <person name="Bucao C."/>
            <person name="Bouchez O."/>
            <person name="Gislard M."/>
            <person name="Lluch J."/>
            <person name="Milhes M."/>
            <person name="Lampietro C."/>
            <person name="Lopez Roques C."/>
            <person name="Donnadieu C."/>
            <person name="Braasch I."/>
            <person name="Desvignes T."/>
            <person name="Postlethwait J."/>
            <person name="Bobe J."/>
            <person name="Wedekind C."/>
            <person name="Guiguen Y."/>
        </authorList>
    </citation>
    <scope>NUCLEOTIDE SEQUENCE [LARGE SCALE GENOMIC DNA]</scope>
    <source>
        <strain evidence="2">Cs_M1</strain>
        <tissue evidence="2">Blood</tissue>
    </source>
</reference>
<sequence length="227" mass="25789">MSPGPLCSDPAQQRMLGNSKHYYPGEDDKYGEDEEEEEEQGRENRKGESREKENGGIEGLEEMEIKGGRQSRDGKWEGSKPSAIVVGRQRGDRTLRLANPRNRGIPYTSNQAPHKQQHHLIPANQQQYHPAPSTQTQKRRAHMERSMTTVAPIEDTHLTMMVFRIGIPDIKQTSFNEFEEGVNTKRAFGVLVLEHRHSRGILDRPLPTPQPNKQLTVPRTGNIIVQN</sequence>
<organism evidence="2 3">
    <name type="scientific">Coregonus suidteri</name>
    <dbReference type="NCBI Taxonomy" id="861788"/>
    <lineage>
        <taxon>Eukaryota</taxon>
        <taxon>Metazoa</taxon>
        <taxon>Chordata</taxon>
        <taxon>Craniata</taxon>
        <taxon>Vertebrata</taxon>
        <taxon>Euteleostomi</taxon>
        <taxon>Actinopterygii</taxon>
        <taxon>Neopterygii</taxon>
        <taxon>Teleostei</taxon>
        <taxon>Protacanthopterygii</taxon>
        <taxon>Salmoniformes</taxon>
        <taxon>Salmonidae</taxon>
        <taxon>Coregoninae</taxon>
        <taxon>Coregonus</taxon>
    </lineage>
</organism>
<evidence type="ECO:0000256" key="1">
    <source>
        <dbReference type="SAM" id="MobiDB-lite"/>
    </source>
</evidence>
<dbReference type="Proteomes" id="UP001356427">
    <property type="component" value="Unassembled WGS sequence"/>
</dbReference>
<feature type="compositionally biased region" description="Basic and acidic residues" evidence="1">
    <location>
        <begin position="41"/>
        <end position="55"/>
    </location>
</feature>
<name>A0AAN8R9C3_9TELE</name>
<feature type="compositionally biased region" description="Acidic residues" evidence="1">
    <location>
        <begin position="29"/>
        <end position="40"/>
    </location>
</feature>
<proteinExistence type="predicted"/>
<evidence type="ECO:0000313" key="3">
    <source>
        <dbReference type="Proteomes" id="UP001356427"/>
    </source>
</evidence>
<gene>
    <name evidence="2" type="ORF">J4Q44_G00009760</name>
</gene>
<keyword evidence="3" id="KW-1185">Reference proteome</keyword>
<protein>
    <submittedName>
        <fullName evidence="2">Uncharacterized protein</fullName>
    </submittedName>
</protein>
<comment type="caution">
    <text evidence="2">The sequence shown here is derived from an EMBL/GenBank/DDBJ whole genome shotgun (WGS) entry which is preliminary data.</text>
</comment>
<feature type="compositionally biased region" description="Basic and acidic residues" evidence="1">
    <location>
        <begin position="63"/>
        <end position="78"/>
    </location>
</feature>